<dbReference type="EMBL" id="JAWDJW010009645">
    <property type="protein sequence ID" value="KAK3057738.1"/>
    <property type="molecule type" value="Genomic_DNA"/>
</dbReference>
<keyword evidence="2" id="KW-1185">Reference proteome</keyword>
<feature type="non-terminal residue" evidence="1">
    <location>
        <position position="423"/>
    </location>
</feature>
<protein>
    <submittedName>
        <fullName evidence="1">Uncharacterized protein</fullName>
    </submittedName>
</protein>
<proteinExistence type="predicted"/>
<accession>A0ACC3CYK1</accession>
<evidence type="ECO:0000313" key="1">
    <source>
        <dbReference type="EMBL" id="KAK3057738.1"/>
    </source>
</evidence>
<evidence type="ECO:0000313" key="2">
    <source>
        <dbReference type="Proteomes" id="UP001186974"/>
    </source>
</evidence>
<reference evidence="1" key="1">
    <citation type="submission" date="2024-09" db="EMBL/GenBank/DDBJ databases">
        <title>Black Yeasts Isolated from many extreme environments.</title>
        <authorList>
            <person name="Coleine C."/>
            <person name="Stajich J.E."/>
            <person name="Selbmann L."/>
        </authorList>
    </citation>
    <scope>NUCLEOTIDE SEQUENCE</scope>
    <source>
        <strain evidence="1">CCFEE 5737</strain>
    </source>
</reference>
<sequence>PGRAPRRPRRPPENGELLERLRKLEGVVLSLGSQVTDEPEDGGKSSSEKAADGTPNTDQEKEKDQVPEREEIAKVKKELRDMIRKRREQAEKNGETTGLEHKFGRLVVEEGRSRYINASFWASLSDEVEDIKGILNETDSEPEDDYPSPSTNHSNSSHQSFLFSYSSSNVNMIELHPTADRLPKYWTTFKENVDPLIKVLHIPTIEPTILQAKDRLGKIHRGLEALLFSIYYGVATSMSPEECLAELGEEKKHLIARYRFGIEQALARADFLQTDELVVLQAFVIFLICLRRNDDARVIWTLTGLVVRMAQTLGIHRDGSHYDLKPFDVEMRRRLWWNVCMLDARSSEDHGCDPTILEASFDTKMPLNINDEDITPDMVLFPESRLGCTQMTFSLIRFEIANVLRRIQYTPPGPRKCNEYFAN</sequence>
<gene>
    <name evidence="1" type="ORF">LTS18_011445</name>
</gene>
<organism evidence="1 2">
    <name type="scientific">Coniosporium uncinatum</name>
    <dbReference type="NCBI Taxonomy" id="93489"/>
    <lineage>
        <taxon>Eukaryota</taxon>
        <taxon>Fungi</taxon>
        <taxon>Dikarya</taxon>
        <taxon>Ascomycota</taxon>
        <taxon>Pezizomycotina</taxon>
        <taxon>Dothideomycetes</taxon>
        <taxon>Dothideomycetes incertae sedis</taxon>
        <taxon>Coniosporium</taxon>
    </lineage>
</organism>
<dbReference type="Proteomes" id="UP001186974">
    <property type="component" value="Unassembled WGS sequence"/>
</dbReference>
<feature type="non-terminal residue" evidence="1">
    <location>
        <position position="1"/>
    </location>
</feature>
<name>A0ACC3CYK1_9PEZI</name>
<comment type="caution">
    <text evidence="1">The sequence shown here is derived from an EMBL/GenBank/DDBJ whole genome shotgun (WGS) entry which is preliminary data.</text>
</comment>